<evidence type="ECO:0000313" key="2">
    <source>
        <dbReference type="EMBL" id="GIG09743.1"/>
    </source>
</evidence>
<dbReference type="EMBL" id="BONI01000071">
    <property type="protein sequence ID" value="GIG09743.1"/>
    <property type="molecule type" value="Genomic_DNA"/>
</dbReference>
<dbReference type="AlphaFoldDB" id="A0A8J3KW71"/>
<comment type="caution">
    <text evidence="2">The sequence shown here is derived from an EMBL/GenBank/DDBJ whole genome shotgun (WGS) entry which is preliminary data.</text>
</comment>
<feature type="transmembrane region" description="Helical" evidence="1">
    <location>
        <begin position="36"/>
        <end position="57"/>
    </location>
</feature>
<evidence type="ECO:0000313" key="3">
    <source>
        <dbReference type="Proteomes" id="UP000630887"/>
    </source>
</evidence>
<evidence type="ECO:0000256" key="1">
    <source>
        <dbReference type="SAM" id="Phobius"/>
    </source>
</evidence>
<keyword evidence="1" id="KW-0472">Membrane</keyword>
<dbReference type="RefSeq" id="WP_203697132.1">
    <property type="nucleotide sequence ID" value="NZ_BAAALC010000063.1"/>
</dbReference>
<reference evidence="2 3" key="1">
    <citation type="submission" date="2021-01" db="EMBL/GenBank/DDBJ databases">
        <title>Whole genome shotgun sequence of Catellatospora coxensis NBRC 107359.</title>
        <authorList>
            <person name="Komaki H."/>
            <person name="Tamura T."/>
        </authorList>
    </citation>
    <scope>NUCLEOTIDE SEQUENCE [LARGE SCALE GENOMIC DNA]</scope>
    <source>
        <strain evidence="2 3">NBRC 107359</strain>
    </source>
</reference>
<accession>A0A8J3KW71</accession>
<sequence>MPLSLLPGWARTIAPASPGYWALQALGGAATGDTAAVLRGCGVLLLIAPATGLYAAWRMNRGRGRSRLLRARLRTSIFIDVGLSRRLWAPVFSSR</sequence>
<keyword evidence="1" id="KW-0812">Transmembrane</keyword>
<dbReference type="Proteomes" id="UP000630887">
    <property type="component" value="Unassembled WGS sequence"/>
</dbReference>
<name>A0A8J3KW71_9ACTN</name>
<organism evidence="2 3">
    <name type="scientific">Catellatospora coxensis</name>
    <dbReference type="NCBI Taxonomy" id="310354"/>
    <lineage>
        <taxon>Bacteria</taxon>
        <taxon>Bacillati</taxon>
        <taxon>Actinomycetota</taxon>
        <taxon>Actinomycetes</taxon>
        <taxon>Micromonosporales</taxon>
        <taxon>Micromonosporaceae</taxon>
        <taxon>Catellatospora</taxon>
    </lineage>
</organism>
<protein>
    <submittedName>
        <fullName evidence="2">Uncharacterized protein</fullName>
    </submittedName>
</protein>
<keyword evidence="1" id="KW-1133">Transmembrane helix</keyword>
<gene>
    <name evidence="2" type="ORF">Cco03nite_64430</name>
</gene>
<proteinExistence type="predicted"/>
<keyword evidence="3" id="KW-1185">Reference proteome</keyword>